<dbReference type="GO" id="GO:0052906">
    <property type="term" value="F:tRNA (guanine(37)-N1)-methyltransferase activity"/>
    <property type="evidence" value="ECO:0007669"/>
    <property type="project" value="UniProtKB-UniRule"/>
</dbReference>
<dbReference type="Gene3D" id="3.40.1280.10">
    <property type="match status" value="1"/>
</dbReference>
<comment type="caution">
    <text evidence="19">The sequence shown here is derived from an EMBL/GenBank/DDBJ whole genome shotgun (WGS) entry which is preliminary data.</text>
</comment>
<dbReference type="InterPro" id="IPR016009">
    <property type="entry name" value="tRNA_MeTrfase_TRMD/TRM10"/>
</dbReference>
<dbReference type="NCBIfam" id="TIGR00088">
    <property type="entry name" value="trmD"/>
    <property type="match status" value="1"/>
</dbReference>
<evidence type="ECO:0000256" key="14">
    <source>
        <dbReference type="ARBA" id="ARBA00047783"/>
    </source>
</evidence>
<feature type="binding site" evidence="15 16">
    <location>
        <begin position="130"/>
        <end position="135"/>
    </location>
    <ligand>
        <name>S-adenosyl-L-methionine</name>
        <dbReference type="ChEBI" id="CHEBI:59789"/>
    </ligand>
</feature>
<dbReference type="InterPro" id="IPR029026">
    <property type="entry name" value="tRNA_m1G_MTases_N"/>
</dbReference>
<keyword evidence="8 15" id="KW-0489">Methyltransferase</keyword>
<evidence type="ECO:0000256" key="12">
    <source>
        <dbReference type="ARBA" id="ARBA00029736"/>
    </source>
</evidence>
<evidence type="ECO:0000256" key="5">
    <source>
        <dbReference type="ARBA" id="ARBA00012807"/>
    </source>
</evidence>
<dbReference type="EC" id="2.1.1.228" evidence="5 15"/>
<dbReference type="Pfam" id="PF01746">
    <property type="entry name" value="tRNA_m1G_MT"/>
    <property type="match status" value="1"/>
</dbReference>
<evidence type="ECO:0000256" key="3">
    <source>
        <dbReference type="ARBA" id="ARBA00007630"/>
    </source>
</evidence>
<name>A0A7V3PSI6_UNCW3</name>
<dbReference type="HAMAP" id="MF_00605">
    <property type="entry name" value="TrmD"/>
    <property type="match status" value="1"/>
</dbReference>
<dbReference type="AlphaFoldDB" id="A0A7V3PSI6"/>
<evidence type="ECO:0000256" key="16">
    <source>
        <dbReference type="PIRSR" id="PIRSR000386-1"/>
    </source>
</evidence>
<evidence type="ECO:0000313" key="19">
    <source>
        <dbReference type="EMBL" id="HGD12598.1"/>
    </source>
</evidence>
<dbReference type="PANTHER" id="PTHR46417:SF1">
    <property type="entry name" value="TRNA (GUANINE-N(1)-)-METHYLTRANSFERASE"/>
    <property type="match status" value="1"/>
</dbReference>
<keyword evidence="7 15" id="KW-0963">Cytoplasm</keyword>
<dbReference type="PANTHER" id="PTHR46417">
    <property type="entry name" value="TRNA (GUANINE-N(1)-)-METHYLTRANSFERASE"/>
    <property type="match status" value="1"/>
</dbReference>
<comment type="catalytic activity">
    <reaction evidence="14 15 17">
        <text>guanosine(37) in tRNA + S-adenosyl-L-methionine = N(1)-methylguanosine(37) in tRNA + S-adenosyl-L-homocysteine + H(+)</text>
        <dbReference type="Rhea" id="RHEA:36899"/>
        <dbReference type="Rhea" id="RHEA-COMP:10145"/>
        <dbReference type="Rhea" id="RHEA-COMP:10147"/>
        <dbReference type="ChEBI" id="CHEBI:15378"/>
        <dbReference type="ChEBI" id="CHEBI:57856"/>
        <dbReference type="ChEBI" id="CHEBI:59789"/>
        <dbReference type="ChEBI" id="CHEBI:73542"/>
        <dbReference type="ChEBI" id="CHEBI:74269"/>
        <dbReference type="EC" id="2.1.1.228"/>
    </reaction>
</comment>
<evidence type="ECO:0000256" key="6">
    <source>
        <dbReference type="ARBA" id="ARBA00014679"/>
    </source>
</evidence>
<evidence type="ECO:0000256" key="9">
    <source>
        <dbReference type="ARBA" id="ARBA00022679"/>
    </source>
</evidence>
<protein>
    <recommendedName>
        <fullName evidence="6 15">tRNA (guanine-N(1)-)-methyltransferase</fullName>
        <ecNumber evidence="5 15">2.1.1.228</ecNumber>
    </recommendedName>
    <alternativeName>
        <fullName evidence="12 15">M1G-methyltransferase</fullName>
    </alternativeName>
    <alternativeName>
        <fullName evidence="13 15">tRNA [GM37] methyltransferase</fullName>
    </alternativeName>
</protein>
<dbReference type="EMBL" id="DTMZ01000007">
    <property type="protein sequence ID" value="HGD12598.1"/>
    <property type="molecule type" value="Genomic_DNA"/>
</dbReference>
<dbReference type="FunFam" id="1.10.1270.20:FF:000001">
    <property type="entry name" value="tRNA (guanine-N(1)-)-methyltransferase"/>
    <property type="match status" value="1"/>
</dbReference>
<evidence type="ECO:0000256" key="8">
    <source>
        <dbReference type="ARBA" id="ARBA00022603"/>
    </source>
</evidence>
<comment type="similarity">
    <text evidence="3 15 17">Belongs to the RNA methyltransferase TrmD family.</text>
</comment>
<sequence>MRIDLISIFPEYFVGPFECGPTRVAREKGLLEIRIVNPRDFTTDLHRTVDDYPFGGGAGMVIKPEPIFLAVESVRQPDSRVILLSPQGDQFNQVLARRFTEFPHLVLICGRYKGVDERVRMLLIDQEVSIGDYVLAGGEAAAVVIIEAIARLLPGAVGNEDSVASDSFENGLLAAPVYTRPRQFRGISVPEVLISGNHGAVATWRRQQALLNTARRRPDLLKNVKLTEEEKQFLSRELKILPAQIIGNGSAG</sequence>
<dbReference type="InterPro" id="IPR002649">
    <property type="entry name" value="tRNA_m1G_MeTrfase_TrmD"/>
</dbReference>
<keyword evidence="11 15" id="KW-0819">tRNA processing</keyword>
<feature type="binding site" evidence="15 16">
    <location>
        <position position="110"/>
    </location>
    <ligand>
        <name>S-adenosyl-L-methionine</name>
        <dbReference type="ChEBI" id="CHEBI:59789"/>
    </ligand>
</feature>
<dbReference type="SUPFAM" id="SSF75217">
    <property type="entry name" value="alpha/beta knot"/>
    <property type="match status" value="1"/>
</dbReference>
<dbReference type="GO" id="GO:0005829">
    <property type="term" value="C:cytosol"/>
    <property type="evidence" value="ECO:0007669"/>
    <property type="project" value="TreeGrafter"/>
</dbReference>
<evidence type="ECO:0000256" key="11">
    <source>
        <dbReference type="ARBA" id="ARBA00022694"/>
    </source>
</evidence>
<dbReference type="InterPro" id="IPR029028">
    <property type="entry name" value="Alpha/beta_knot_MTases"/>
</dbReference>
<evidence type="ECO:0000256" key="2">
    <source>
        <dbReference type="ARBA" id="ARBA00004496"/>
    </source>
</evidence>
<keyword evidence="9 15" id="KW-0808">Transferase</keyword>
<gene>
    <name evidence="15 19" type="primary">trmD</name>
    <name evidence="19" type="ORF">ENX16_00725</name>
</gene>
<dbReference type="FunFam" id="3.40.1280.10:FF:000001">
    <property type="entry name" value="tRNA (guanine-N(1)-)-methyltransferase"/>
    <property type="match status" value="1"/>
</dbReference>
<evidence type="ECO:0000256" key="17">
    <source>
        <dbReference type="RuleBase" id="RU003464"/>
    </source>
</evidence>
<evidence type="ECO:0000256" key="4">
    <source>
        <dbReference type="ARBA" id="ARBA00011738"/>
    </source>
</evidence>
<dbReference type="NCBIfam" id="NF000648">
    <property type="entry name" value="PRK00026.1"/>
    <property type="match status" value="1"/>
</dbReference>
<feature type="domain" description="tRNA methyltransferase TRMD/TRM10-type" evidence="18">
    <location>
        <begin position="1"/>
        <end position="222"/>
    </location>
</feature>
<reference evidence="19" key="1">
    <citation type="journal article" date="2020" name="mSystems">
        <title>Genome- and Community-Level Interaction Insights into Carbon Utilization and Element Cycling Functions of Hydrothermarchaeota in Hydrothermal Sediment.</title>
        <authorList>
            <person name="Zhou Z."/>
            <person name="Liu Y."/>
            <person name="Xu W."/>
            <person name="Pan J."/>
            <person name="Luo Z.H."/>
            <person name="Li M."/>
        </authorList>
    </citation>
    <scope>NUCLEOTIDE SEQUENCE [LARGE SCALE GENOMIC DNA]</scope>
    <source>
        <strain evidence="19">SpSt-914</strain>
    </source>
</reference>
<evidence type="ECO:0000256" key="7">
    <source>
        <dbReference type="ARBA" id="ARBA00022490"/>
    </source>
</evidence>
<comment type="subcellular location">
    <subcellularLocation>
        <location evidence="2 15 17">Cytoplasm</location>
    </subcellularLocation>
</comment>
<evidence type="ECO:0000256" key="1">
    <source>
        <dbReference type="ARBA" id="ARBA00002634"/>
    </source>
</evidence>
<evidence type="ECO:0000259" key="18">
    <source>
        <dbReference type="Pfam" id="PF01746"/>
    </source>
</evidence>
<dbReference type="PIRSF" id="PIRSF000386">
    <property type="entry name" value="tRNA_mtase"/>
    <property type="match status" value="1"/>
</dbReference>
<proteinExistence type="inferred from homology"/>
<dbReference type="CDD" id="cd18080">
    <property type="entry name" value="TrmD-like"/>
    <property type="match status" value="1"/>
</dbReference>
<evidence type="ECO:0000256" key="15">
    <source>
        <dbReference type="HAMAP-Rule" id="MF_00605"/>
    </source>
</evidence>
<dbReference type="InterPro" id="IPR023148">
    <property type="entry name" value="tRNA_m1G_MeTrfase_C_sf"/>
</dbReference>
<evidence type="ECO:0000256" key="13">
    <source>
        <dbReference type="ARBA" id="ARBA00033392"/>
    </source>
</evidence>
<organism evidence="19">
    <name type="scientific">candidate division WOR-3 bacterium</name>
    <dbReference type="NCBI Taxonomy" id="2052148"/>
    <lineage>
        <taxon>Bacteria</taxon>
        <taxon>Bacteria division WOR-3</taxon>
    </lineage>
</organism>
<comment type="subunit">
    <text evidence="4 15 17">Homodimer.</text>
</comment>
<keyword evidence="10 15" id="KW-0949">S-adenosyl-L-methionine</keyword>
<dbReference type="Gene3D" id="1.10.1270.20">
    <property type="entry name" value="tRNA(m1g37)methyltransferase, domain 2"/>
    <property type="match status" value="1"/>
</dbReference>
<comment type="function">
    <text evidence="1 15 17">Specifically methylates guanosine-37 in various tRNAs.</text>
</comment>
<accession>A0A7V3PSI6</accession>
<dbReference type="GO" id="GO:0002939">
    <property type="term" value="P:tRNA N1-guanine methylation"/>
    <property type="evidence" value="ECO:0007669"/>
    <property type="project" value="TreeGrafter"/>
</dbReference>
<evidence type="ECO:0000256" key="10">
    <source>
        <dbReference type="ARBA" id="ARBA00022691"/>
    </source>
</evidence>